<dbReference type="PANTHER" id="PTHR11715">
    <property type="entry name" value="GLYCINE CLEAVAGE SYSTEM H PROTEIN"/>
    <property type="match status" value="1"/>
</dbReference>
<sequence length="100" mass="10860">MENENKYFWTKKDGDNVRLGLSKDAQDELGNVTYIDLPKAGSKLVAGDTFASIEAEKAVSDMPSPVSGTVVEVNPALKESPDALNGDWDEAWLLTLSESK</sequence>
<dbReference type="OrthoDB" id="9796712at2"/>
<dbReference type="STRING" id="1114972.FD35_GL000614"/>
<dbReference type="GO" id="GO:0005829">
    <property type="term" value="C:cytosol"/>
    <property type="evidence" value="ECO:0007669"/>
    <property type="project" value="TreeGrafter"/>
</dbReference>
<dbReference type="GO" id="GO:0019464">
    <property type="term" value="P:glycine decarboxylation via glycine cleavage system"/>
    <property type="evidence" value="ECO:0007669"/>
    <property type="project" value="InterPro"/>
</dbReference>
<dbReference type="GO" id="GO:0005960">
    <property type="term" value="C:glycine cleavage complex"/>
    <property type="evidence" value="ECO:0007669"/>
    <property type="project" value="InterPro"/>
</dbReference>
<dbReference type="CDD" id="cd06848">
    <property type="entry name" value="GCS_H"/>
    <property type="match status" value="1"/>
</dbReference>
<dbReference type="InterPro" id="IPR002930">
    <property type="entry name" value="GCV_H"/>
</dbReference>
<dbReference type="Gene3D" id="2.40.50.100">
    <property type="match status" value="1"/>
</dbReference>
<dbReference type="Proteomes" id="UP000051999">
    <property type="component" value="Unassembled WGS sequence"/>
</dbReference>
<dbReference type="InterPro" id="IPR003016">
    <property type="entry name" value="2-oxoA_DH_lipoyl-BS"/>
</dbReference>
<comment type="similarity">
    <text evidence="1">Belongs to the GcvH family.</text>
</comment>
<accession>A0A0R1RKM3</accession>
<dbReference type="EMBL" id="AZFF01000010">
    <property type="protein sequence ID" value="KRL54211.1"/>
    <property type="molecule type" value="Genomic_DNA"/>
</dbReference>
<dbReference type="Pfam" id="PF01597">
    <property type="entry name" value="GCV_H"/>
    <property type="match status" value="1"/>
</dbReference>
<evidence type="ECO:0000256" key="1">
    <source>
        <dbReference type="ARBA" id="ARBA00009249"/>
    </source>
</evidence>
<dbReference type="SUPFAM" id="SSF51230">
    <property type="entry name" value="Single hybrid motif"/>
    <property type="match status" value="1"/>
</dbReference>
<evidence type="ECO:0000259" key="3">
    <source>
        <dbReference type="PROSITE" id="PS50968"/>
    </source>
</evidence>
<organism evidence="4 5">
    <name type="scientific">Furfurilactobacillus rossiae DSM 15814</name>
    <dbReference type="NCBI Taxonomy" id="1114972"/>
    <lineage>
        <taxon>Bacteria</taxon>
        <taxon>Bacillati</taxon>
        <taxon>Bacillota</taxon>
        <taxon>Bacilli</taxon>
        <taxon>Lactobacillales</taxon>
        <taxon>Lactobacillaceae</taxon>
        <taxon>Furfurilactobacillus</taxon>
    </lineage>
</organism>
<dbReference type="InterPro" id="IPR011053">
    <property type="entry name" value="Single_hybrid_motif"/>
</dbReference>
<dbReference type="AlphaFoldDB" id="A0A0R1RKM3"/>
<keyword evidence="2" id="KW-0450">Lipoyl</keyword>
<dbReference type="InterPro" id="IPR033753">
    <property type="entry name" value="GCV_H/Fam206"/>
</dbReference>
<dbReference type="GO" id="GO:0009249">
    <property type="term" value="P:protein lipoylation"/>
    <property type="evidence" value="ECO:0007669"/>
    <property type="project" value="TreeGrafter"/>
</dbReference>
<dbReference type="PROSITE" id="PS00189">
    <property type="entry name" value="LIPOYL"/>
    <property type="match status" value="1"/>
</dbReference>
<dbReference type="RefSeq" id="WP_017261235.1">
    <property type="nucleotide sequence ID" value="NZ_AUAW01000011.1"/>
</dbReference>
<proteinExistence type="inferred from homology"/>
<evidence type="ECO:0000256" key="2">
    <source>
        <dbReference type="ARBA" id="ARBA00022823"/>
    </source>
</evidence>
<comment type="caution">
    <text evidence="4">The sequence shown here is derived from an EMBL/GenBank/DDBJ whole genome shotgun (WGS) entry which is preliminary data.</text>
</comment>
<name>A0A0R1RKM3_9LACO</name>
<dbReference type="InterPro" id="IPR000089">
    <property type="entry name" value="Biotin_lipoyl"/>
</dbReference>
<reference evidence="4 5" key="1">
    <citation type="journal article" date="2015" name="Genome Announc.">
        <title>Expanding the biotechnology potential of lactobacilli through comparative genomics of 213 strains and associated genera.</title>
        <authorList>
            <person name="Sun Z."/>
            <person name="Harris H.M."/>
            <person name="McCann A."/>
            <person name="Guo C."/>
            <person name="Argimon S."/>
            <person name="Zhang W."/>
            <person name="Yang X."/>
            <person name="Jeffery I.B."/>
            <person name="Cooney J.C."/>
            <person name="Kagawa T.F."/>
            <person name="Liu W."/>
            <person name="Song Y."/>
            <person name="Salvetti E."/>
            <person name="Wrobel A."/>
            <person name="Rasinkangas P."/>
            <person name="Parkhill J."/>
            <person name="Rea M.C."/>
            <person name="O'Sullivan O."/>
            <person name="Ritari J."/>
            <person name="Douillard F.P."/>
            <person name="Paul Ross R."/>
            <person name="Yang R."/>
            <person name="Briner A.E."/>
            <person name="Felis G.E."/>
            <person name="de Vos W.M."/>
            <person name="Barrangou R."/>
            <person name="Klaenhammer T.R."/>
            <person name="Caufield P.W."/>
            <person name="Cui Y."/>
            <person name="Zhang H."/>
            <person name="O'Toole P.W."/>
        </authorList>
    </citation>
    <scope>NUCLEOTIDE SEQUENCE [LARGE SCALE GENOMIC DNA]</scope>
    <source>
        <strain evidence="4 5">DSM 15814</strain>
    </source>
</reference>
<dbReference type="eggNOG" id="COG0509">
    <property type="taxonomic scope" value="Bacteria"/>
</dbReference>
<feature type="domain" description="Lipoyl-binding" evidence="3">
    <location>
        <begin position="16"/>
        <end position="97"/>
    </location>
</feature>
<evidence type="ECO:0000313" key="4">
    <source>
        <dbReference type="EMBL" id="KRL54211.1"/>
    </source>
</evidence>
<dbReference type="PATRIC" id="fig|1114972.6.peg.613"/>
<dbReference type="PANTHER" id="PTHR11715:SF3">
    <property type="entry name" value="GLYCINE CLEAVAGE SYSTEM H PROTEIN-RELATED"/>
    <property type="match status" value="1"/>
</dbReference>
<protein>
    <recommendedName>
        <fullName evidence="3">Lipoyl-binding domain-containing protein</fullName>
    </recommendedName>
</protein>
<gene>
    <name evidence="4" type="ORF">FD35_GL000614</name>
</gene>
<dbReference type="PROSITE" id="PS50968">
    <property type="entry name" value="BIOTINYL_LIPOYL"/>
    <property type="match status" value="1"/>
</dbReference>
<keyword evidence="5" id="KW-1185">Reference proteome</keyword>
<evidence type="ECO:0000313" key="5">
    <source>
        <dbReference type="Proteomes" id="UP000051999"/>
    </source>
</evidence>